<feature type="transmembrane region" description="Helical" evidence="1">
    <location>
        <begin position="87"/>
        <end position="109"/>
    </location>
</feature>
<evidence type="ECO:0000313" key="3">
    <source>
        <dbReference type="Proteomes" id="UP000537126"/>
    </source>
</evidence>
<evidence type="ECO:0000313" key="2">
    <source>
        <dbReference type="EMBL" id="NIK72680.1"/>
    </source>
</evidence>
<feature type="transmembrane region" description="Helical" evidence="1">
    <location>
        <begin position="249"/>
        <end position="270"/>
    </location>
</feature>
<protein>
    <submittedName>
        <fullName evidence="2">Drug/metabolite transporter (DMT)-like permease</fullName>
    </submittedName>
</protein>
<feature type="transmembrane region" description="Helical" evidence="1">
    <location>
        <begin position="152"/>
        <end position="173"/>
    </location>
</feature>
<keyword evidence="1" id="KW-0812">Transmembrane</keyword>
<dbReference type="Proteomes" id="UP000537126">
    <property type="component" value="Unassembled WGS sequence"/>
</dbReference>
<keyword evidence="3" id="KW-1185">Reference proteome</keyword>
<feature type="transmembrane region" description="Helical" evidence="1">
    <location>
        <begin position="185"/>
        <end position="204"/>
    </location>
</feature>
<gene>
    <name evidence="2" type="ORF">FHS56_000166</name>
</gene>
<dbReference type="RefSeq" id="WP_166917994.1">
    <property type="nucleotide sequence ID" value="NZ_JAASRN010000001.1"/>
</dbReference>
<evidence type="ECO:0000256" key="1">
    <source>
        <dbReference type="SAM" id="Phobius"/>
    </source>
</evidence>
<dbReference type="Gene3D" id="1.10.3730.20">
    <property type="match status" value="1"/>
</dbReference>
<feature type="transmembrane region" description="Helical" evidence="1">
    <location>
        <begin position="219"/>
        <end position="237"/>
    </location>
</feature>
<feature type="transmembrane region" description="Helical" evidence="1">
    <location>
        <begin position="59"/>
        <end position="81"/>
    </location>
</feature>
<organism evidence="2 3">
    <name type="scientific">Thermonema lapsum</name>
    <dbReference type="NCBI Taxonomy" id="28195"/>
    <lineage>
        <taxon>Bacteria</taxon>
        <taxon>Pseudomonadati</taxon>
        <taxon>Bacteroidota</taxon>
        <taxon>Cytophagia</taxon>
        <taxon>Cytophagales</taxon>
        <taxon>Thermonemataceae</taxon>
        <taxon>Thermonema</taxon>
    </lineage>
</organism>
<dbReference type="EMBL" id="JAASRN010000001">
    <property type="protein sequence ID" value="NIK72680.1"/>
    <property type="molecule type" value="Genomic_DNA"/>
</dbReference>
<feature type="transmembrane region" description="Helical" evidence="1">
    <location>
        <begin position="121"/>
        <end position="140"/>
    </location>
</feature>
<dbReference type="SUPFAM" id="SSF103481">
    <property type="entry name" value="Multidrug resistance efflux transporter EmrE"/>
    <property type="match status" value="1"/>
</dbReference>
<proteinExistence type="predicted"/>
<feature type="transmembrane region" description="Helical" evidence="1">
    <location>
        <begin position="29"/>
        <end position="47"/>
    </location>
</feature>
<dbReference type="AlphaFoldDB" id="A0A846MMN4"/>
<name>A0A846MMN4_9BACT</name>
<sequence>MIDFLLSVSLTACLFLIFKAFEKQRVHLLGGIVVNYWVCTLSGILLLPDVSMPASTEVLLPWLPFALFLGFCFISTFYMMAYSTQKVGVSAASVASKLSLVIPVIFSLLFLSIEQRKQWDAFNIAGMFLVFVAIVLSSLRPRYTPQSVEWRGLALLFAVFFMSGTIDTTLNYVNAHKLNAQTQPLFTIGVFATAGILGLLVVQYKQWTQKERVIGMRELIGGIVLGLPNIFSLYFMLRSLDFFKQDGAFMFPIFNILVILLSTAGSVLFFRERLSIVNQSGIFISLLALFLLAYQELLSVFA</sequence>
<comment type="caution">
    <text evidence="2">The sequence shown here is derived from an EMBL/GenBank/DDBJ whole genome shotgun (WGS) entry which is preliminary data.</text>
</comment>
<accession>A0A846MMN4</accession>
<dbReference type="InterPro" id="IPR037185">
    <property type="entry name" value="EmrE-like"/>
</dbReference>
<keyword evidence="1" id="KW-0472">Membrane</keyword>
<keyword evidence="1" id="KW-1133">Transmembrane helix</keyword>
<reference evidence="2 3" key="1">
    <citation type="submission" date="2020-03" db="EMBL/GenBank/DDBJ databases">
        <title>Genomic Encyclopedia of Type Strains, Phase IV (KMG-IV): sequencing the most valuable type-strain genomes for metagenomic binning, comparative biology and taxonomic classification.</title>
        <authorList>
            <person name="Goeker M."/>
        </authorList>
    </citation>
    <scope>NUCLEOTIDE SEQUENCE [LARGE SCALE GENOMIC DNA]</scope>
    <source>
        <strain evidence="2 3">DSM 5718</strain>
    </source>
</reference>
<feature type="transmembrane region" description="Helical" evidence="1">
    <location>
        <begin position="276"/>
        <end position="294"/>
    </location>
</feature>